<evidence type="ECO:0000313" key="2">
    <source>
        <dbReference type="EMBL" id="KAH9325687.1"/>
    </source>
</evidence>
<reference evidence="2 3" key="1">
    <citation type="journal article" date="2021" name="Nat. Plants">
        <title>The Taxus genome provides insights into paclitaxel biosynthesis.</title>
        <authorList>
            <person name="Xiong X."/>
            <person name="Gou J."/>
            <person name="Liao Q."/>
            <person name="Li Y."/>
            <person name="Zhou Q."/>
            <person name="Bi G."/>
            <person name="Li C."/>
            <person name="Du R."/>
            <person name="Wang X."/>
            <person name="Sun T."/>
            <person name="Guo L."/>
            <person name="Liang H."/>
            <person name="Lu P."/>
            <person name="Wu Y."/>
            <person name="Zhang Z."/>
            <person name="Ro D.K."/>
            <person name="Shang Y."/>
            <person name="Huang S."/>
            <person name="Yan J."/>
        </authorList>
    </citation>
    <scope>NUCLEOTIDE SEQUENCE [LARGE SCALE GENOMIC DNA]</scope>
    <source>
        <strain evidence="2">Ta-2019</strain>
    </source>
</reference>
<gene>
    <name evidence="2" type="ORF">KI387_005865</name>
</gene>
<accession>A0AA38LLJ4</accession>
<sequence>VTFRHASTSPPLPPELTRRVYVGCKRKRTRPLMLFETLSYTICGDITVRPTPQQLRDPSTMRSPPSMGNRNKNTSSLARVTKTPCDILTHVMIWIENG</sequence>
<evidence type="ECO:0000256" key="1">
    <source>
        <dbReference type="SAM" id="MobiDB-lite"/>
    </source>
</evidence>
<keyword evidence="3" id="KW-1185">Reference proteome</keyword>
<dbReference type="AlphaFoldDB" id="A0AA38LLJ4"/>
<feature type="compositionally biased region" description="Polar residues" evidence="1">
    <location>
        <begin position="50"/>
        <end position="76"/>
    </location>
</feature>
<proteinExistence type="predicted"/>
<organism evidence="2 3">
    <name type="scientific">Taxus chinensis</name>
    <name type="common">Chinese yew</name>
    <name type="synonym">Taxus wallichiana var. chinensis</name>
    <dbReference type="NCBI Taxonomy" id="29808"/>
    <lineage>
        <taxon>Eukaryota</taxon>
        <taxon>Viridiplantae</taxon>
        <taxon>Streptophyta</taxon>
        <taxon>Embryophyta</taxon>
        <taxon>Tracheophyta</taxon>
        <taxon>Spermatophyta</taxon>
        <taxon>Pinopsida</taxon>
        <taxon>Pinidae</taxon>
        <taxon>Conifers II</taxon>
        <taxon>Cupressales</taxon>
        <taxon>Taxaceae</taxon>
        <taxon>Taxus</taxon>
    </lineage>
</organism>
<feature type="non-terminal residue" evidence="2">
    <location>
        <position position="1"/>
    </location>
</feature>
<name>A0AA38LLJ4_TAXCH</name>
<dbReference type="EMBL" id="JAHRHJ020000002">
    <property type="protein sequence ID" value="KAH9325687.1"/>
    <property type="molecule type" value="Genomic_DNA"/>
</dbReference>
<evidence type="ECO:0000313" key="3">
    <source>
        <dbReference type="Proteomes" id="UP000824469"/>
    </source>
</evidence>
<comment type="caution">
    <text evidence="2">The sequence shown here is derived from an EMBL/GenBank/DDBJ whole genome shotgun (WGS) entry which is preliminary data.</text>
</comment>
<feature type="region of interest" description="Disordered" evidence="1">
    <location>
        <begin position="49"/>
        <end position="76"/>
    </location>
</feature>
<feature type="non-terminal residue" evidence="2">
    <location>
        <position position="98"/>
    </location>
</feature>
<protein>
    <submittedName>
        <fullName evidence="2">Uncharacterized protein</fullName>
    </submittedName>
</protein>
<dbReference type="Proteomes" id="UP000824469">
    <property type="component" value="Unassembled WGS sequence"/>
</dbReference>